<dbReference type="GO" id="GO:0016829">
    <property type="term" value="F:lyase activity"/>
    <property type="evidence" value="ECO:0007669"/>
    <property type="project" value="UniProtKB-KW"/>
</dbReference>
<gene>
    <name evidence="2" type="ORF">DN92_05190</name>
</gene>
<name>A0A6M9PNN3_9BURK</name>
<dbReference type="Gene3D" id="3.60.120.10">
    <property type="entry name" value="Anthranilate synthase"/>
    <property type="match status" value="1"/>
</dbReference>
<organism evidence="2 3">
    <name type="scientific">Polynucleobacter arcticus</name>
    <dbReference type="NCBI Taxonomy" id="1743165"/>
    <lineage>
        <taxon>Bacteria</taxon>
        <taxon>Pseudomonadati</taxon>
        <taxon>Pseudomonadota</taxon>
        <taxon>Betaproteobacteria</taxon>
        <taxon>Burkholderiales</taxon>
        <taxon>Burkholderiaceae</taxon>
        <taxon>Polynucleobacter</taxon>
    </lineage>
</organism>
<dbReference type="Pfam" id="PF00425">
    <property type="entry name" value="Chorismate_bind"/>
    <property type="match status" value="1"/>
</dbReference>
<protein>
    <submittedName>
        <fullName evidence="2">Bifunctional aminodeoxychorismate synthase component I/aminodeoxychorismate lyase</fullName>
    </submittedName>
</protein>
<dbReference type="Proteomes" id="UP000501090">
    <property type="component" value="Chromosome"/>
</dbReference>
<dbReference type="InterPro" id="IPR043131">
    <property type="entry name" value="BCAT-like_N"/>
</dbReference>
<dbReference type="InterPro" id="IPR005801">
    <property type="entry name" value="ADC_synthase"/>
</dbReference>
<dbReference type="PANTHER" id="PTHR11236">
    <property type="entry name" value="AMINOBENZOATE/ANTHRANILATE SYNTHASE"/>
    <property type="match status" value="1"/>
</dbReference>
<dbReference type="InterPro" id="IPR001544">
    <property type="entry name" value="Aminotrans_IV"/>
</dbReference>
<dbReference type="SUPFAM" id="SSF56322">
    <property type="entry name" value="ADC synthase"/>
    <property type="match status" value="1"/>
</dbReference>
<dbReference type="PANTHER" id="PTHR11236:SF50">
    <property type="entry name" value="AMINODEOXYCHORISMATE SYNTHASE COMPONENT 1"/>
    <property type="match status" value="1"/>
</dbReference>
<dbReference type="Pfam" id="PF01063">
    <property type="entry name" value="Aminotran_4"/>
    <property type="match status" value="1"/>
</dbReference>
<dbReference type="GO" id="GO:0000162">
    <property type="term" value="P:L-tryptophan biosynthetic process"/>
    <property type="evidence" value="ECO:0007669"/>
    <property type="project" value="TreeGrafter"/>
</dbReference>
<keyword evidence="3" id="KW-1185">Reference proteome</keyword>
<feature type="domain" description="Chorismate-utilising enzyme C-terminal" evidence="1">
    <location>
        <begin position="133"/>
        <end position="386"/>
    </location>
</feature>
<dbReference type="InterPro" id="IPR043132">
    <property type="entry name" value="BCAT-like_C"/>
</dbReference>
<sequence>MILLDDAQSTEAQPSSRLYDKALQYWAVYPGSSATGTIAKVEQCLEDINNALANGEYVVVAVAYELGGYFHHLVQRHSPAVTQPHPLIQAWSFESYEQLSKEGVDTFIQSRIAQLESDDRIAGVANLQFSVNEAQFHSDIQTIQEYIRSGDTYQINHTYRITGESYGDPLALYARLRDRQPGRFGAFITQDSHFILSQSPELLIQRQGNTLKAMPMKGTASALSESADHLSHDAKNQAENVMIVDLLRNDLSRLALPGTVKVPQLFEVARHGDVLQMTSTIEAEIKPGVRLKEILNAVFPCGSVTGAPKKRSMEIIQELEPINRDYYCGALGWLDPNGDFAFSVPIRTVEIDRNANTNASSFTLGIGAGITIDSEAKKEWEECHIKAAFLSELPSQLGLFETILVRQGEPQHLPLHLDRLTSSAQALGIPSSLTDIKKVIELACQNCTPDKEYRLRVDLDHAGQASFQLAPLNPLQNAVKIFWASEILPNPTQAIFHSGNLLLRHKVNSRSVYDQAWKLAEGLGGFDAIFVNEQGYVTEGGRSSIFMKSGDRWLTPPVAAGLLPGVMRSLILGNPTLNAHEENLTIEDFRHAKEIMLSNALRGFIPAHF</sequence>
<dbReference type="GO" id="GO:0046820">
    <property type="term" value="F:4-amino-4-deoxychorismate synthase activity"/>
    <property type="evidence" value="ECO:0007669"/>
    <property type="project" value="TreeGrafter"/>
</dbReference>
<reference evidence="2 3" key="1">
    <citation type="submission" date="2018-04" db="EMBL/GenBank/DDBJ databases">
        <title>Polynucleobacter sp. UK-Long2-W17 genome.</title>
        <authorList>
            <person name="Hahn M.W."/>
        </authorList>
    </citation>
    <scope>NUCLEOTIDE SEQUENCE [LARGE SCALE GENOMIC DNA]</scope>
    <source>
        <strain evidence="2 3">UK-Long2-W17</strain>
    </source>
</reference>
<evidence type="ECO:0000313" key="2">
    <source>
        <dbReference type="EMBL" id="QKM60485.1"/>
    </source>
</evidence>
<dbReference type="InterPro" id="IPR019999">
    <property type="entry name" value="Anth_synth_I-like"/>
</dbReference>
<dbReference type="AlphaFoldDB" id="A0A6M9PNN3"/>
<dbReference type="Gene3D" id="3.20.10.10">
    <property type="entry name" value="D-amino Acid Aminotransferase, subunit A, domain 2"/>
    <property type="match status" value="1"/>
</dbReference>
<keyword evidence="2" id="KW-0456">Lyase</keyword>
<evidence type="ECO:0000259" key="1">
    <source>
        <dbReference type="Pfam" id="PF00425"/>
    </source>
</evidence>
<dbReference type="PRINTS" id="PR00095">
    <property type="entry name" value="ANTSNTHASEI"/>
</dbReference>
<dbReference type="RefSeq" id="WP_173960246.1">
    <property type="nucleotide sequence ID" value="NZ_CBCSCC010000002.1"/>
</dbReference>
<evidence type="ECO:0000313" key="3">
    <source>
        <dbReference type="Proteomes" id="UP000501090"/>
    </source>
</evidence>
<dbReference type="InterPro" id="IPR015890">
    <property type="entry name" value="Chorismate_C"/>
</dbReference>
<dbReference type="SUPFAM" id="SSF56752">
    <property type="entry name" value="D-aminoacid aminotransferase-like PLP-dependent enzymes"/>
    <property type="match status" value="1"/>
</dbReference>
<proteinExistence type="predicted"/>
<dbReference type="InterPro" id="IPR036038">
    <property type="entry name" value="Aminotransferase-like"/>
</dbReference>
<dbReference type="KEGG" id="pard:DN92_05190"/>
<dbReference type="EMBL" id="CP028940">
    <property type="protein sequence ID" value="QKM60485.1"/>
    <property type="molecule type" value="Genomic_DNA"/>
</dbReference>
<accession>A0A6M9PNN3</accession>
<dbReference type="Gene3D" id="3.30.470.10">
    <property type="match status" value="1"/>
</dbReference>